<evidence type="ECO:0000313" key="2">
    <source>
        <dbReference type="Proteomes" id="UP000580797"/>
    </source>
</evidence>
<dbReference type="EMBL" id="JACHDR010000001">
    <property type="protein sequence ID" value="MBB5513478.1"/>
    <property type="molecule type" value="Genomic_DNA"/>
</dbReference>
<gene>
    <name evidence="1" type="ORF">HD598_002165</name>
</gene>
<dbReference type="RefSeq" id="WP_183665802.1">
    <property type="nucleotide sequence ID" value="NZ_BAAARH010000002.1"/>
</dbReference>
<proteinExistence type="predicted"/>
<dbReference type="AlphaFoldDB" id="A0A7W8TWS1"/>
<dbReference type="Proteomes" id="UP000580797">
    <property type="component" value="Unassembled WGS sequence"/>
</dbReference>
<organism evidence="1 2">
    <name type="scientific">Neomicrococcus aestuarii</name>
    <dbReference type="NCBI Taxonomy" id="556325"/>
    <lineage>
        <taxon>Bacteria</taxon>
        <taxon>Bacillati</taxon>
        <taxon>Actinomycetota</taxon>
        <taxon>Actinomycetes</taxon>
        <taxon>Micrococcales</taxon>
        <taxon>Micrococcaceae</taxon>
        <taxon>Neomicrococcus</taxon>
    </lineage>
</organism>
<sequence length="98" mass="10702">MKLQKIPGVKNYRSLNQGLRVLGASSEIGKATLEVAEGVAGTANSMGEAEYSAVPMSVRFGRNNEERSGASVQVTTQHWRDARDQVLLRLIQVMKVSK</sequence>
<evidence type="ECO:0000313" key="1">
    <source>
        <dbReference type="EMBL" id="MBB5513478.1"/>
    </source>
</evidence>
<reference evidence="1 2" key="1">
    <citation type="submission" date="2020-08" db="EMBL/GenBank/DDBJ databases">
        <title>Sequencing the genomes of 1000 actinobacteria strains.</title>
        <authorList>
            <person name="Klenk H.-P."/>
        </authorList>
    </citation>
    <scope>NUCLEOTIDE SEQUENCE [LARGE SCALE GENOMIC DNA]</scope>
    <source>
        <strain evidence="1 2">DSM 105783</strain>
    </source>
</reference>
<name>A0A7W8TWS1_9MICC</name>
<comment type="caution">
    <text evidence="1">The sequence shown here is derived from an EMBL/GenBank/DDBJ whole genome shotgun (WGS) entry which is preliminary data.</text>
</comment>
<protein>
    <submittedName>
        <fullName evidence="1">Uncharacterized protein</fullName>
    </submittedName>
</protein>
<accession>A0A7W8TWS1</accession>